<proteinExistence type="predicted"/>
<dbReference type="EMBL" id="AP026802">
    <property type="protein sequence ID" value="BDR58637.1"/>
    <property type="molecule type" value="Genomic_DNA"/>
</dbReference>
<dbReference type="Pfam" id="PF11753">
    <property type="entry name" value="DUF3310"/>
    <property type="match status" value="1"/>
</dbReference>
<dbReference type="AlphaFoldDB" id="A0AAU9DCV4"/>
<dbReference type="KEGG" id="xap:XA3_10780"/>
<dbReference type="Proteomes" id="UP001321861">
    <property type="component" value="Chromosome"/>
</dbReference>
<evidence type="ECO:0008006" key="3">
    <source>
        <dbReference type="Google" id="ProtNLM"/>
    </source>
</evidence>
<evidence type="ECO:0000313" key="1">
    <source>
        <dbReference type="EMBL" id="BDR58637.1"/>
    </source>
</evidence>
<dbReference type="RefSeq" id="WP_317636510.1">
    <property type="nucleotide sequence ID" value="NZ_AP026802.1"/>
</dbReference>
<keyword evidence="2" id="KW-1185">Reference proteome</keyword>
<accession>A0AAU9DCV4</accession>
<sequence>MTEKYDEVTNPRHYTENYPIQPIEVIEQTEMSYNLGQIFKYLIRAPYKGNELQDLRKANYYINWLKAPEISKLLKSKKSKKIITSFFQAAINKSEQAPLFFKKSFEKGLMENSPITFIETIKELVTARIDQL</sequence>
<protein>
    <recommendedName>
        <fullName evidence="3">DUF3310 domain-containing protein</fullName>
    </recommendedName>
</protein>
<gene>
    <name evidence="1" type="ORF">XA3_10780</name>
</gene>
<evidence type="ECO:0000313" key="2">
    <source>
        <dbReference type="Proteomes" id="UP001321861"/>
    </source>
</evidence>
<reference evidence="1 2" key="1">
    <citation type="journal article" date="2023" name="Microbiol. Spectr.">
        <title>Symbiosis of Carpenter Bees with Uncharacterized Lactic Acid Bacteria Showing NAD Auxotrophy.</title>
        <authorList>
            <person name="Kawasaki S."/>
            <person name="Ozawa K."/>
            <person name="Mori T."/>
            <person name="Yamamoto A."/>
            <person name="Ito M."/>
            <person name="Ohkuma M."/>
            <person name="Sakamoto M."/>
            <person name="Matsutani M."/>
        </authorList>
    </citation>
    <scope>NUCLEOTIDE SEQUENCE [LARGE SCALE GENOMIC DNA]</scope>
    <source>
        <strain evidence="1 2">XA3</strain>
    </source>
</reference>
<name>A0AAU9DCV4_9LACO</name>
<dbReference type="InterPro" id="IPR021739">
    <property type="entry name" value="SaV-like"/>
</dbReference>
<organism evidence="1 2">
    <name type="scientific">Xylocopilactobacillus apicola</name>
    <dbReference type="NCBI Taxonomy" id="2932184"/>
    <lineage>
        <taxon>Bacteria</taxon>
        <taxon>Bacillati</taxon>
        <taxon>Bacillota</taxon>
        <taxon>Bacilli</taxon>
        <taxon>Lactobacillales</taxon>
        <taxon>Lactobacillaceae</taxon>
        <taxon>Xylocopilactobacillus</taxon>
    </lineage>
</organism>